<dbReference type="GO" id="GO:0009507">
    <property type="term" value="C:chloroplast"/>
    <property type="evidence" value="ECO:0007669"/>
    <property type="project" value="TreeGrafter"/>
</dbReference>
<organism evidence="3">
    <name type="scientific">Pyramimonas obovata</name>
    <dbReference type="NCBI Taxonomy" id="1411642"/>
    <lineage>
        <taxon>Eukaryota</taxon>
        <taxon>Viridiplantae</taxon>
        <taxon>Chlorophyta</taxon>
        <taxon>Pyramimonadophyceae</taxon>
        <taxon>Pyramimonadales</taxon>
        <taxon>Pyramimonadaceae</taxon>
        <taxon>Pyramimonas</taxon>
        <taxon>Pyramimonas incertae sedis</taxon>
    </lineage>
</organism>
<feature type="domain" description="PPIase FKBP-type" evidence="2">
    <location>
        <begin position="104"/>
        <end position="208"/>
    </location>
</feature>
<accession>A0A7S0WF51</accession>
<gene>
    <name evidence="3" type="ORF">POBO1169_LOCUS8048</name>
</gene>
<dbReference type="InterPro" id="IPR046357">
    <property type="entry name" value="PPIase_dom_sf"/>
</dbReference>
<evidence type="ECO:0000256" key="1">
    <source>
        <dbReference type="PROSITE-ProRule" id="PRU00277"/>
    </source>
</evidence>
<dbReference type="PANTHER" id="PTHR47598">
    <property type="entry name" value="PEPTIDYL-PROLYL CIS-TRANS ISOMERASE FKBP17-2, CHLOROPLASTIC"/>
    <property type="match status" value="1"/>
</dbReference>
<dbReference type="PROSITE" id="PS50059">
    <property type="entry name" value="FKBP_PPIASE"/>
    <property type="match status" value="1"/>
</dbReference>
<dbReference type="PANTHER" id="PTHR47598:SF1">
    <property type="entry name" value="PEPTIDYL-PROLYL CIS-TRANS ISOMERASE FKBP17-2, CHLOROPLASTIC"/>
    <property type="match status" value="1"/>
</dbReference>
<dbReference type="SUPFAM" id="SSF54534">
    <property type="entry name" value="FKBP-like"/>
    <property type="match status" value="1"/>
</dbReference>
<evidence type="ECO:0000259" key="2">
    <source>
        <dbReference type="PROSITE" id="PS50059"/>
    </source>
</evidence>
<dbReference type="InterPro" id="IPR053111">
    <property type="entry name" value="Chloro_FKBP-type_PPIase"/>
</dbReference>
<dbReference type="Pfam" id="PF00254">
    <property type="entry name" value="FKBP_C"/>
    <property type="match status" value="1"/>
</dbReference>
<name>A0A7S0WF51_9CHLO</name>
<comment type="catalytic activity">
    <reaction evidence="1">
        <text>[protein]-peptidylproline (omega=180) = [protein]-peptidylproline (omega=0)</text>
        <dbReference type="Rhea" id="RHEA:16237"/>
        <dbReference type="Rhea" id="RHEA-COMP:10747"/>
        <dbReference type="Rhea" id="RHEA-COMP:10748"/>
        <dbReference type="ChEBI" id="CHEBI:83833"/>
        <dbReference type="ChEBI" id="CHEBI:83834"/>
        <dbReference type="EC" id="5.2.1.8"/>
    </reaction>
</comment>
<keyword evidence="1" id="KW-0413">Isomerase</keyword>
<dbReference type="EC" id="5.2.1.8" evidence="1"/>
<dbReference type="Gene3D" id="3.10.50.40">
    <property type="match status" value="1"/>
</dbReference>
<dbReference type="GO" id="GO:0003755">
    <property type="term" value="F:peptidyl-prolyl cis-trans isomerase activity"/>
    <property type="evidence" value="ECO:0007669"/>
    <property type="project" value="UniProtKB-KW"/>
</dbReference>
<evidence type="ECO:0000313" key="3">
    <source>
        <dbReference type="EMBL" id="CAD8665113.1"/>
    </source>
</evidence>
<dbReference type="AlphaFoldDB" id="A0A7S0WF51"/>
<dbReference type="EMBL" id="HBFA01015622">
    <property type="protein sequence ID" value="CAD8665113.1"/>
    <property type="molecule type" value="Transcribed_RNA"/>
</dbReference>
<proteinExistence type="predicted"/>
<dbReference type="InterPro" id="IPR001179">
    <property type="entry name" value="PPIase_FKBP_dom"/>
</dbReference>
<reference evidence="3" key="1">
    <citation type="submission" date="2021-01" db="EMBL/GenBank/DDBJ databases">
        <authorList>
            <person name="Corre E."/>
            <person name="Pelletier E."/>
            <person name="Niang G."/>
            <person name="Scheremetjew M."/>
            <person name="Finn R."/>
            <person name="Kale V."/>
            <person name="Holt S."/>
            <person name="Cochrane G."/>
            <person name="Meng A."/>
            <person name="Brown T."/>
            <person name="Cohen L."/>
        </authorList>
    </citation>
    <scope>NUCLEOTIDE SEQUENCE</scope>
    <source>
        <strain evidence="3">CCMP722</strain>
    </source>
</reference>
<sequence length="240" mass="25664">MLNVSVLYRASLSCRHANASPQTVGRSRRCLVIARESGARKVEKTSRTPPVQVLATHKDLSRRNVGVLSVALVAAQGLNKDVAYAEEVQVVDVAEGSGEKIRRSSLVLLHYVGTVDSTGEVFDSTRGGLNYRDGGPGVFRPAVITIGQISPGVVEGLQQGLMGMSAGGKRTIKVPASLGFGSTFVQAPYNFVPENSDLTYEVEILRVSNSGPDELMKFINFCGQGGQSQQEKGCRDIVQP</sequence>
<protein>
    <recommendedName>
        <fullName evidence="1">peptidylprolyl isomerase</fullName>
        <ecNumber evidence="1">5.2.1.8</ecNumber>
    </recommendedName>
</protein>
<keyword evidence="1" id="KW-0697">Rotamase</keyword>